<reference evidence="1" key="1">
    <citation type="submission" date="2024-05" db="EMBL/GenBank/DDBJ databases">
        <title>30 novel species of actinomycetes from the DSMZ collection.</title>
        <authorList>
            <person name="Nouioui I."/>
        </authorList>
    </citation>
    <scope>NUCLEOTIDE SEQUENCE</scope>
    <source>
        <strain evidence="1">DSM 41529</strain>
    </source>
</reference>
<organism evidence="1 2">
    <name type="scientific">Streptomyces lonegramiae</name>
    <dbReference type="NCBI Taxonomy" id="3075524"/>
    <lineage>
        <taxon>Bacteria</taxon>
        <taxon>Bacillati</taxon>
        <taxon>Actinomycetota</taxon>
        <taxon>Actinomycetes</taxon>
        <taxon>Kitasatosporales</taxon>
        <taxon>Streptomycetaceae</taxon>
        <taxon>Streptomyces</taxon>
    </lineage>
</organism>
<dbReference type="EMBL" id="JAVRFD010000033">
    <property type="protein sequence ID" value="MDT0549305.1"/>
    <property type="molecule type" value="Genomic_DNA"/>
</dbReference>
<protein>
    <submittedName>
        <fullName evidence="1">Uncharacterized protein</fullName>
    </submittedName>
</protein>
<name>A0ABU2XTQ8_9ACTN</name>
<dbReference type="RefSeq" id="WP_311729868.1">
    <property type="nucleotide sequence ID" value="NZ_JAVRFD010000033.1"/>
</dbReference>
<evidence type="ECO:0000313" key="2">
    <source>
        <dbReference type="Proteomes" id="UP001180754"/>
    </source>
</evidence>
<sequence length="185" mass="18129">MRGEGSVAAFPGCVDGQGQVADGSWPPGGVVAHPADAASEIGKFPEEGSACGFGVVAFLDFVGGPGQLAGRGVQRAAAAVKVVEPPEDGGVVGDTGGVRGTQSLPVGGVLGPGERMRLRVRPGIQSGQQAVGGVWDLEAARLVMARSRLGGVGPVGEAGGGGPVQFGQELGRAPVGGQVIWSGLG</sequence>
<comment type="caution">
    <text evidence="1">The sequence shown here is derived from an EMBL/GenBank/DDBJ whole genome shotgun (WGS) entry which is preliminary data.</text>
</comment>
<accession>A0ABU2XTQ8</accession>
<keyword evidence="2" id="KW-1185">Reference proteome</keyword>
<evidence type="ECO:0000313" key="1">
    <source>
        <dbReference type="EMBL" id="MDT0549305.1"/>
    </source>
</evidence>
<gene>
    <name evidence="1" type="ORF">RND15_42535</name>
</gene>
<dbReference type="Proteomes" id="UP001180754">
    <property type="component" value="Unassembled WGS sequence"/>
</dbReference>
<proteinExistence type="predicted"/>